<dbReference type="Proteomes" id="UP000034022">
    <property type="component" value="Unassembled WGS sequence"/>
</dbReference>
<gene>
    <name evidence="3" type="ORF">US91_C0009G0016</name>
</gene>
<dbReference type="PROSITE" id="PS51782">
    <property type="entry name" value="LYSM"/>
    <property type="match status" value="2"/>
</dbReference>
<dbReference type="InterPro" id="IPR011055">
    <property type="entry name" value="Dup_hybrid_motif"/>
</dbReference>
<evidence type="ECO:0000313" key="4">
    <source>
        <dbReference type="Proteomes" id="UP000034022"/>
    </source>
</evidence>
<dbReference type="InterPro" id="IPR036779">
    <property type="entry name" value="LysM_dom_sf"/>
</dbReference>
<name>A0A0G0JQG3_9BACT</name>
<dbReference type="Pfam" id="PF01551">
    <property type="entry name" value="Peptidase_M23"/>
    <property type="match status" value="1"/>
</dbReference>
<dbReference type="EMBL" id="LBUU01000009">
    <property type="protein sequence ID" value="KKQ69813.1"/>
    <property type="molecule type" value="Genomic_DNA"/>
</dbReference>
<dbReference type="PANTHER" id="PTHR21666:SF270">
    <property type="entry name" value="MUREIN HYDROLASE ACTIVATOR ENVC"/>
    <property type="match status" value="1"/>
</dbReference>
<keyword evidence="1" id="KW-0472">Membrane</keyword>
<keyword evidence="1" id="KW-0812">Transmembrane</keyword>
<feature type="domain" description="LysM" evidence="2">
    <location>
        <begin position="178"/>
        <end position="222"/>
    </location>
</feature>
<keyword evidence="1" id="KW-1133">Transmembrane helix</keyword>
<proteinExistence type="predicted"/>
<dbReference type="InterPro" id="IPR018392">
    <property type="entry name" value="LysM"/>
</dbReference>
<dbReference type="GO" id="GO:0004222">
    <property type="term" value="F:metalloendopeptidase activity"/>
    <property type="evidence" value="ECO:0007669"/>
    <property type="project" value="TreeGrafter"/>
</dbReference>
<comment type="caution">
    <text evidence="3">The sequence shown here is derived from an EMBL/GenBank/DDBJ whole genome shotgun (WGS) entry which is preliminary data.</text>
</comment>
<dbReference type="SUPFAM" id="SSF51261">
    <property type="entry name" value="Duplicated hybrid motif"/>
    <property type="match status" value="1"/>
</dbReference>
<dbReference type="Pfam" id="PF01476">
    <property type="entry name" value="LysM"/>
    <property type="match status" value="2"/>
</dbReference>
<dbReference type="Gene3D" id="3.10.350.10">
    <property type="entry name" value="LysM domain"/>
    <property type="match status" value="2"/>
</dbReference>
<evidence type="ECO:0000259" key="2">
    <source>
        <dbReference type="PROSITE" id="PS51782"/>
    </source>
</evidence>
<dbReference type="SMART" id="SM00257">
    <property type="entry name" value="LysM"/>
    <property type="match status" value="2"/>
</dbReference>
<evidence type="ECO:0000256" key="1">
    <source>
        <dbReference type="SAM" id="Phobius"/>
    </source>
</evidence>
<dbReference type="InterPro" id="IPR016047">
    <property type="entry name" value="M23ase_b-sheet_dom"/>
</dbReference>
<dbReference type="AlphaFoldDB" id="A0A0G0JQG3"/>
<dbReference type="InterPro" id="IPR050570">
    <property type="entry name" value="Cell_wall_metabolism_enzyme"/>
</dbReference>
<protein>
    <submittedName>
        <fullName evidence="3">Peptidase M23 family protein</fullName>
    </submittedName>
</protein>
<accession>A0A0G0JQG3</accession>
<dbReference type="PANTHER" id="PTHR21666">
    <property type="entry name" value="PEPTIDASE-RELATED"/>
    <property type="match status" value="1"/>
</dbReference>
<sequence length="376" mass="41122">MFHQRLVHVLVVMITISLLFVNLAIDTKAGGLTGSANKTILAGLISDKFDSTYEEEELIVETFDSEAEISQTQQNYLDNLGSFKAQTWISLEEEEDDSQVSTIQGGTAIVKPEIAATKITEREREEIVFHKVVSGDSVSTIAQKYGVSVNTVLWENNLSVYSIIREGDELAILPMTGITHKTASGDNLGKLADKYGIDKDKIALANKIKADDVLKIGQKIIIPEGKKITYTAYAPKTYTGFEAIKDIVKAPSAKPVAGNKMNWPTVGSRITQYFSWRHYAIDIANKVGTPLYAADAGTVELAGWGKGYGNQIVIDHGGGKKTRYAHLSKFNVEKGDVVTKGQTIGGMGSTGWSTGSHLHFEIIINGKKYNPLDYIR</sequence>
<dbReference type="CDD" id="cd00118">
    <property type="entry name" value="LysM"/>
    <property type="match status" value="2"/>
</dbReference>
<evidence type="ECO:0000313" key="3">
    <source>
        <dbReference type="EMBL" id="KKQ69813.1"/>
    </source>
</evidence>
<feature type="transmembrane region" description="Helical" evidence="1">
    <location>
        <begin position="6"/>
        <end position="25"/>
    </location>
</feature>
<dbReference type="Gene3D" id="2.70.70.10">
    <property type="entry name" value="Glucose Permease (Domain IIA)"/>
    <property type="match status" value="1"/>
</dbReference>
<dbReference type="SUPFAM" id="SSF54106">
    <property type="entry name" value="LysM domain"/>
    <property type="match status" value="1"/>
</dbReference>
<feature type="domain" description="LysM" evidence="2">
    <location>
        <begin position="128"/>
        <end position="172"/>
    </location>
</feature>
<organism evidence="3 4">
    <name type="scientific">Candidatus Falkowbacteria bacterium GW2011_GWE1_38_31</name>
    <dbReference type="NCBI Taxonomy" id="1618638"/>
    <lineage>
        <taxon>Bacteria</taxon>
        <taxon>Candidatus Falkowiibacteriota</taxon>
    </lineage>
</organism>
<dbReference type="CDD" id="cd12797">
    <property type="entry name" value="M23_peptidase"/>
    <property type="match status" value="1"/>
</dbReference>
<reference evidence="3 4" key="1">
    <citation type="journal article" date="2015" name="Nature">
        <title>rRNA introns, odd ribosomes, and small enigmatic genomes across a large radiation of phyla.</title>
        <authorList>
            <person name="Brown C.T."/>
            <person name="Hug L.A."/>
            <person name="Thomas B.C."/>
            <person name="Sharon I."/>
            <person name="Castelle C.J."/>
            <person name="Singh A."/>
            <person name="Wilkins M.J."/>
            <person name="Williams K.H."/>
            <person name="Banfield J.F."/>
        </authorList>
    </citation>
    <scope>NUCLEOTIDE SEQUENCE [LARGE SCALE GENOMIC DNA]</scope>
</reference>